<evidence type="ECO:0000313" key="6">
    <source>
        <dbReference type="EMBL" id="MBB3995388.1"/>
    </source>
</evidence>
<reference evidence="6 7" key="1">
    <citation type="submission" date="2020-08" db="EMBL/GenBank/DDBJ databases">
        <title>Genomic Encyclopedia of Type Strains, Phase IV (KMG-IV): sequencing the most valuable type-strain genomes for metagenomic binning, comparative biology and taxonomic classification.</title>
        <authorList>
            <person name="Goeker M."/>
        </authorList>
    </citation>
    <scope>NUCLEOTIDE SEQUENCE [LARGE SCALE GENOMIC DNA]</scope>
    <source>
        <strain evidence="6 7">DSM 102234</strain>
    </source>
</reference>
<protein>
    <submittedName>
        <fullName evidence="6">DNA-binding GntR family transcriptional regulator</fullName>
    </submittedName>
</protein>
<dbReference type="Proteomes" id="UP000530268">
    <property type="component" value="Unassembled WGS sequence"/>
</dbReference>
<dbReference type="SMART" id="SM00895">
    <property type="entry name" value="FCD"/>
    <property type="match status" value="1"/>
</dbReference>
<proteinExistence type="predicted"/>
<comment type="caution">
    <text evidence="6">The sequence shown here is derived from an EMBL/GenBank/DDBJ whole genome shotgun (WGS) entry which is preliminary data.</text>
</comment>
<organism evidence="6 7">
    <name type="scientific">Sulfitobacter undariae</name>
    <dbReference type="NCBI Taxonomy" id="1563671"/>
    <lineage>
        <taxon>Bacteria</taxon>
        <taxon>Pseudomonadati</taxon>
        <taxon>Pseudomonadota</taxon>
        <taxon>Alphaproteobacteria</taxon>
        <taxon>Rhodobacterales</taxon>
        <taxon>Roseobacteraceae</taxon>
        <taxon>Sulfitobacter</taxon>
    </lineage>
</organism>
<dbReference type="InterPro" id="IPR008920">
    <property type="entry name" value="TF_FadR/GntR_C"/>
</dbReference>
<name>A0A7W6H226_9RHOB</name>
<evidence type="ECO:0000313" key="7">
    <source>
        <dbReference type="Proteomes" id="UP000530268"/>
    </source>
</evidence>
<dbReference type="GO" id="GO:0003677">
    <property type="term" value="F:DNA binding"/>
    <property type="evidence" value="ECO:0007669"/>
    <property type="project" value="UniProtKB-KW"/>
</dbReference>
<evidence type="ECO:0000256" key="2">
    <source>
        <dbReference type="ARBA" id="ARBA00023125"/>
    </source>
</evidence>
<dbReference type="GO" id="GO:0003700">
    <property type="term" value="F:DNA-binding transcription factor activity"/>
    <property type="evidence" value="ECO:0007669"/>
    <property type="project" value="InterPro"/>
</dbReference>
<keyword evidence="7" id="KW-1185">Reference proteome</keyword>
<feature type="domain" description="HTH gntR-type" evidence="4">
    <location>
        <begin position="13"/>
        <end position="71"/>
    </location>
</feature>
<keyword evidence="3" id="KW-0804">Transcription</keyword>
<dbReference type="InterPro" id="IPR000524">
    <property type="entry name" value="Tscrpt_reg_HTH_GntR"/>
</dbReference>
<dbReference type="PANTHER" id="PTHR43537:SF39">
    <property type="entry name" value="HTH-TYPE TRANSCRIPTIONAL REGULATOR MCBR"/>
    <property type="match status" value="1"/>
</dbReference>
<feature type="domain" description="GntR C-terminal" evidence="5">
    <location>
        <begin position="81"/>
        <end position="204"/>
    </location>
</feature>
<dbReference type="EMBL" id="JACIEI010000014">
    <property type="protein sequence ID" value="MBB3995388.1"/>
    <property type="molecule type" value="Genomic_DNA"/>
</dbReference>
<dbReference type="InterPro" id="IPR036388">
    <property type="entry name" value="WH-like_DNA-bd_sf"/>
</dbReference>
<sequence length="217" mass="23885">MTLTSSLPSHEIIYRKARDLILFGELLPGEAVTIQGIVERLDAGITPAREAIRRLTAEGALRASDNRRIMVPELTIEQLQELTYARTGIEPQIARLAAVGMESADIDALEEIDSHVNAALAAGDIQSYLRHNHRFHWALYAHSEAEILMATAASHWLRIGPSLRVMVKQAQTEELPDMHEVAISALRDGDYEAVGEAIHSDILQGHSQVAKGLDEAE</sequence>
<evidence type="ECO:0000256" key="1">
    <source>
        <dbReference type="ARBA" id="ARBA00023015"/>
    </source>
</evidence>
<dbReference type="Pfam" id="PF00392">
    <property type="entry name" value="GntR"/>
    <property type="match status" value="1"/>
</dbReference>
<evidence type="ECO:0000256" key="3">
    <source>
        <dbReference type="ARBA" id="ARBA00023163"/>
    </source>
</evidence>
<dbReference type="InterPro" id="IPR036390">
    <property type="entry name" value="WH_DNA-bd_sf"/>
</dbReference>
<dbReference type="Gene3D" id="1.20.120.530">
    <property type="entry name" value="GntR ligand-binding domain-like"/>
    <property type="match status" value="1"/>
</dbReference>
<dbReference type="SMART" id="SM00345">
    <property type="entry name" value="HTH_GNTR"/>
    <property type="match status" value="1"/>
</dbReference>
<dbReference type="Pfam" id="PF07729">
    <property type="entry name" value="FCD"/>
    <property type="match status" value="1"/>
</dbReference>
<gene>
    <name evidence="6" type="ORF">GGR95_003044</name>
</gene>
<evidence type="ECO:0000259" key="4">
    <source>
        <dbReference type="SMART" id="SM00345"/>
    </source>
</evidence>
<dbReference type="SUPFAM" id="SSF46785">
    <property type="entry name" value="Winged helix' DNA-binding domain"/>
    <property type="match status" value="1"/>
</dbReference>
<dbReference type="InterPro" id="IPR011711">
    <property type="entry name" value="GntR_C"/>
</dbReference>
<dbReference type="Gene3D" id="1.10.10.10">
    <property type="entry name" value="Winged helix-like DNA-binding domain superfamily/Winged helix DNA-binding domain"/>
    <property type="match status" value="1"/>
</dbReference>
<keyword evidence="2 6" id="KW-0238">DNA-binding</keyword>
<evidence type="ECO:0000259" key="5">
    <source>
        <dbReference type="SMART" id="SM00895"/>
    </source>
</evidence>
<accession>A0A7W6H226</accession>
<dbReference type="RefSeq" id="WP_184567272.1">
    <property type="nucleotide sequence ID" value="NZ_JACIEI010000014.1"/>
</dbReference>
<dbReference type="SUPFAM" id="SSF48008">
    <property type="entry name" value="GntR ligand-binding domain-like"/>
    <property type="match status" value="1"/>
</dbReference>
<keyword evidence="1" id="KW-0805">Transcription regulation</keyword>
<dbReference type="AlphaFoldDB" id="A0A7W6H226"/>
<dbReference type="PANTHER" id="PTHR43537">
    <property type="entry name" value="TRANSCRIPTIONAL REGULATOR, GNTR FAMILY"/>
    <property type="match status" value="1"/>
</dbReference>